<dbReference type="KEGG" id="vra:106763503"/>
<evidence type="ECO:0000313" key="5">
    <source>
        <dbReference type="RefSeq" id="XP_014503175.1"/>
    </source>
</evidence>
<organism evidence="4 5">
    <name type="scientific">Vigna radiata var. radiata</name>
    <name type="common">Mung bean</name>
    <name type="synonym">Phaseolus aureus</name>
    <dbReference type="NCBI Taxonomy" id="3916"/>
    <lineage>
        <taxon>Eukaryota</taxon>
        <taxon>Viridiplantae</taxon>
        <taxon>Streptophyta</taxon>
        <taxon>Embryophyta</taxon>
        <taxon>Tracheophyta</taxon>
        <taxon>Spermatophyta</taxon>
        <taxon>Magnoliopsida</taxon>
        <taxon>eudicotyledons</taxon>
        <taxon>Gunneridae</taxon>
        <taxon>Pentapetalae</taxon>
        <taxon>rosids</taxon>
        <taxon>fabids</taxon>
        <taxon>Fabales</taxon>
        <taxon>Fabaceae</taxon>
        <taxon>Papilionoideae</taxon>
        <taxon>50 kb inversion clade</taxon>
        <taxon>NPAAA clade</taxon>
        <taxon>indigoferoid/millettioid clade</taxon>
        <taxon>Phaseoleae</taxon>
        <taxon>Vigna</taxon>
    </lineage>
</organism>
<reference evidence="5" key="2">
    <citation type="submission" date="2025-08" db="UniProtKB">
        <authorList>
            <consortium name="RefSeq"/>
        </authorList>
    </citation>
    <scope>IDENTIFICATION</scope>
    <source>
        <tissue evidence="5">Leaf</tissue>
    </source>
</reference>
<dbReference type="PANTHER" id="PTHR31623:SF24">
    <property type="entry name" value="HXXXD-TYPE ACYL-TRANSFERASE FAMILY PROTEIN"/>
    <property type="match status" value="1"/>
</dbReference>
<dbReference type="GO" id="GO:0016746">
    <property type="term" value="F:acyltransferase activity"/>
    <property type="evidence" value="ECO:0007669"/>
    <property type="project" value="UniProtKB-KW"/>
</dbReference>
<evidence type="ECO:0000256" key="2">
    <source>
        <dbReference type="ARBA" id="ARBA00022679"/>
    </source>
</evidence>
<dbReference type="OrthoDB" id="671439at2759"/>
<protein>
    <submittedName>
        <fullName evidence="5">Uncharacterized protein LOC106763503</fullName>
    </submittedName>
</protein>
<dbReference type="InterPro" id="IPR023213">
    <property type="entry name" value="CAT-like_dom_sf"/>
</dbReference>
<dbReference type="RefSeq" id="XP_014503175.1">
    <property type="nucleotide sequence ID" value="XM_014647689.1"/>
</dbReference>
<proteinExistence type="inferred from homology"/>
<dbReference type="PANTHER" id="PTHR31623">
    <property type="entry name" value="F21J9.9"/>
    <property type="match status" value="1"/>
</dbReference>
<dbReference type="GeneID" id="106763503"/>
<accession>A0A1S3UAY0</accession>
<name>A0A1S3UAY0_VIGRR</name>
<dbReference type="AlphaFoldDB" id="A0A1S3UAY0"/>
<keyword evidence="4" id="KW-1185">Reference proteome</keyword>
<dbReference type="Proteomes" id="UP000087766">
    <property type="component" value="Chromosome 6"/>
</dbReference>
<dbReference type="Pfam" id="PF02458">
    <property type="entry name" value="Transferase"/>
    <property type="match status" value="1"/>
</dbReference>
<evidence type="ECO:0000256" key="1">
    <source>
        <dbReference type="ARBA" id="ARBA00009861"/>
    </source>
</evidence>
<comment type="similarity">
    <text evidence="1">Belongs to the plant acyltransferase family.</text>
</comment>
<keyword evidence="2" id="KW-0808">Transferase</keyword>
<dbReference type="STRING" id="3916.A0A1S3UAY0"/>
<reference evidence="4" key="1">
    <citation type="journal article" date="2014" name="Nat. Commun.">
        <title>Genome sequence of mungbean and insights into evolution within Vigna species.</title>
        <authorList>
            <person name="Kang Y.J."/>
            <person name="Kim S.K."/>
            <person name="Kim M.Y."/>
            <person name="Lestari P."/>
            <person name="Kim K.H."/>
            <person name="Ha B.K."/>
            <person name="Jun T.H."/>
            <person name="Hwang W.J."/>
            <person name="Lee T."/>
            <person name="Lee J."/>
            <person name="Shim S."/>
            <person name="Yoon M.Y."/>
            <person name="Jang Y.E."/>
            <person name="Han K.S."/>
            <person name="Taeprayoon P."/>
            <person name="Yoon N."/>
            <person name="Somta P."/>
            <person name="Tanya P."/>
            <person name="Kim K.S."/>
            <person name="Gwag J.G."/>
            <person name="Moon J.K."/>
            <person name="Lee Y.H."/>
            <person name="Park B.S."/>
            <person name="Bombarely A."/>
            <person name="Doyle J.J."/>
            <person name="Jackson S.A."/>
            <person name="Schafleitner R."/>
            <person name="Srinives P."/>
            <person name="Varshney R.K."/>
            <person name="Lee S.H."/>
        </authorList>
    </citation>
    <scope>NUCLEOTIDE SEQUENCE [LARGE SCALE GENOMIC DNA]</scope>
    <source>
        <strain evidence="4">cv. VC1973A</strain>
    </source>
</reference>
<gene>
    <name evidence="5" type="primary">LOC106763503</name>
</gene>
<keyword evidence="3" id="KW-0012">Acyltransferase</keyword>
<dbReference type="Gene3D" id="3.30.559.10">
    <property type="entry name" value="Chloramphenicol acetyltransferase-like domain"/>
    <property type="match status" value="1"/>
</dbReference>
<sequence>MEALVSTSMEVFLKPPKLELLNQLLLFEPNKCYPHEEVLPQLLVQCLLENLVFHLQRVKEEISWPDFSSAAFSFPPRSTTGVRASMLNINKDSNIEENCTTTRFLFDHKAINELKSMSTCYETKPTRYQVLSSFINKHMIVAIKEDKTRPMVAFHVVDMRKRMGEPFLKRAIGNLLWPALVILEGVNKNTEIIDLVEILKE</sequence>
<evidence type="ECO:0000313" key="4">
    <source>
        <dbReference type="Proteomes" id="UP000087766"/>
    </source>
</evidence>
<evidence type="ECO:0000256" key="3">
    <source>
        <dbReference type="ARBA" id="ARBA00023315"/>
    </source>
</evidence>